<evidence type="ECO:0000313" key="2">
    <source>
        <dbReference type="Proteomes" id="UP001176021"/>
    </source>
</evidence>
<protein>
    <recommendedName>
        <fullName evidence="3">Cthe-2314-like HEPN domain-containing protein</fullName>
    </recommendedName>
</protein>
<organism evidence="1 2">
    <name type="scientific">Desulfosporosinus nitroreducens</name>
    <dbReference type="NCBI Taxonomy" id="2018668"/>
    <lineage>
        <taxon>Bacteria</taxon>
        <taxon>Bacillati</taxon>
        <taxon>Bacillota</taxon>
        <taxon>Clostridia</taxon>
        <taxon>Eubacteriales</taxon>
        <taxon>Desulfitobacteriaceae</taxon>
        <taxon>Desulfosporosinus</taxon>
    </lineage>
</organism>
<sequence length="258" mass="30647">MENRIEQTRGKVKALFPRWYELRCEIWDQLDYDLKYEFLEGHFPYNQKDILIKQYIGSLSQAFEELVDCYTYSFAANKIALELEELEDRGLAGYWKYKVRNKHFRDFLPKFFTTLDYLAFMIFELSRGSLIPEQSNKEPRRIDFNKIKKSLIICKGDQNDIGRLSLKDREKIENSLNKIFRGISSDGQEILKRYRDIITHRYLPGIDEITINTERQGSRTRAVPDRGKLYAIGDGRVTYDNYAIPEFKFTDLIMLQEV</sequence>
<dbReference type="EMBL" id="JAMJEV010000027">
    <property type="protein sequence ID" value="MDO0825550.1"/>
    <property type="molecule type" value="Genomic_DNA"/>
</dbReference>
<gene>
    <name evidence="1" type="ORF">M8H41_22310</name>
</gene>
<proteinExistence type="predicted"/>
<reference evidence="1" key="1">
    <citation type="submission" date="2022-05" db="EMBL/GenBank/DDBJ databases">
        <title>Expanded diversity of anoxic marine methylotrophy in a Black Sea sulfate reducing microorganism.</title>
        <authorList>
            <person name="Fischer P.Q."/>
            <person name="Stams A.J.M."/>
            <person name="Villanueva L."/>
            <person name="Sousa D.Z."/>
        </authorList>
    </citation>
    <scope>NUCLEOTIDE SEQUENCE</scope>
    <source>
        <strain evidence="1">P130</strain>
    </source>
</reference>
<comment type="caution">
    <text evidence="1">The sequence shown here is derived from an EMBL/GenBank/DDBJ whole genome shotgun (WGS) entry which is preliminary data.</text>
</comment>
<keyword evidence="2" id="KW-1185">Reference proteome</keyword>
<name>A0ABT8QWK8_9FIRM</name>
<evidence type="ECO:0000313" key="1">
    <source>
        <dbReference type="EMBL" id="MDO0825550.1"/>
    </source>
</evidence>
<evidence type="ECO:0008006" key="3">
    <source>
        <dbReference type="Google" id="ProtNLM"/>
    </source>
</evidence>
<accession>A0ABT8QWK8</accession>
<dbReference type="Proteomes" id="UP001176021">
    <property type="component" value="Unassembled WGS sequence"/>
</dbReference>
<dbReference type="RefSeq" id="WP_302050104.1">
    <property type="nucleotide sequence ID" value="NZ_JAMJEV010000027.1"/>
</dbReference>